<dbReference type="Gene3D" id="2.30.30.110">
    <property type="match status" value="1"/>
</dbReference>
<evidence type="ECO:0000313" key="1">
    <source>
        <dbReference type="EMBL" id="MDR7381171.1"/>
    </source>
</evidence>
<dbReference type="EMBL" id="JAVDYE010000001">
    <property type="protein sequence ID" value="MDR7381171.1"/>
    <property type="molecule type" value="Genomic_DNA"/>
</dbReference>
<reference evidence="1 2" key="1">
    <citation type="submission" date="2023-07" db="EMBL/GenBank/DDBJ databases">
        <title>Sequencing the genomes of 1000 actinobacteria strains.</title>
        <authorList>
            <person name="Klenk H.-P."/>
        </authorList>
    </citation>
    <scope>NUCLEOTIDE SEQUENCE [LARGE SCALE GENOMIC DNA]</scope>
    <source>
        <strain evidence="1 2">DSM 45554</strain>
    </source>
</reference>
<keyword evidence="1" id="KW-0255">Endonuclease</keyword>
<dbReference type="Proteomes" id="UP001183585">
    <property type="component" value="Unassembled WGS sequence"/>
</dbReference>
<dbReference type="InterPro" id="IPR011067">
    <property type="entry name" value="Plasmid_toxin/cell-grow_inhib"/>
</dbReference>
<gene>
    <name evidence="1" type="ORF">J2S48_000686</name>
</gene>
<proteinExistence type="predicted"/>
<accession>A0ABU2CIK0</accession>
<name>A0ABU2CIK0_9MICO</name>
<dbReference type="SUPFAM" id="SSF50118">
    <property type="entry name" value="Cell growth inhibitor/plasmid maintenance toxic component"/>
    <property type="match status" value="1"/>
</dbReference>
<protein>
    <submittedName>
        <fullName evidence="1">mRNA-degrading endonuclease toxin of MazEF toxin-antitoxin module</fullName>
    </submittedName>
</protein>
<organism evidence="1 2">
    <name type="scientific">Promicromonospora iranensis</name>
    <dbReference type="NCBI Taxonomy" id="1105144"/>
    <lineage>
        <taxon>Bacteria</taxon>
        <taxon>Bacillati</taxon>
        <taxon>Actinomycetota</taxon>
        <taxon>Actinomycetes</taxon>
        <taxon>Micrococcales</taxon>
        <taxon>Promicromonosporaceae</taxon>
        <taxon>Promicromonospora</taxon>
    </lineage>
</organism>
<evidence type="ECO:0000313" key="2">
    <source>
        <dbReference type="Proteomes" id="UP001183585"/>
    </source>
</evidence>
<comment type="caution">
    <text evidence="1">The sequence shown here is derived from an EMBL/GenBank/DDBJ whole genome shotgun (WGS) entry which is preliminary data.</text>
</comment>
<sequence length="82" mass="9053">MELVIAVPLTSVDRGWKTHVRMNADTDGTPEVAVCEQVRAMPVQVVRGVDSAPYSDRLVERVHTVLKTLTAPRRSAMPDRGI</sequence>
<keyword evidence="2" id="KW-1185">Reference proteome</keyword>
<keyword evidence="1" id="KW-0378">Hydrolase</keyword>
<keyword evidence="1" id="KW-0540">Nuclease</keyword>
<dbReference type="GO" id="GO:0004519">
    <property type="term" value="F:endonuclease activity"/>
    <property type="evidence" value="ECO:0007669"/>
    <property type="project" value="UniProtKB-KW"/>
</dbReference>